<comment type="subcellular location">
    <subcellularLocation>
        <location evidence="1">Cell membrane</location>
        <topology evidence="1">Multi-pass membrane protein</topology>
    </subcellularLocation>
</comment>
<evidence type="ECO:0000256" key="3">
    <source>
        <dbReference type="ARBA" id="ARBA00022692"/>
    </source>
</evidence>
<evidence type="ECO:0000256" key="8">
    <source>
        <dbReference type="SAM" id="Phobius"/>
    </source>
</evidence>
<dbReference type="RefSeq" id="WP_376976824.1">
    <property type="nucleotide sequence ID" value="NZ_JBHSDQ010000002.1"/>
</dbReference>
<sequence>MSVLARSVGNAFRNKVRTAAVVAVLAVAIGLALAMLVANQAVGAKVQELNASVGTVLTVNPAGGQGFEGGGEPLTTGQATTAAGVPNVSAVVGTSSLRLRNAAAAAAQASSQAGQTGQARSGGQAAPGGQAAATLTTSLTAAVDAGTLGNRNQQANGTTGSTGTAQQPRALPITATGIGAEVDTTGKALNITQGSGLGDYTAASTGALLGTTLAEKNNLTIGSTFTINDQAYTVSGLFDAGTAFGNNAVYVTLPTAQTLAGTPGELSSMIVTVNSMDNVASTKTALQAALGTDKADVSQGQNLQTAVSSLDSVKNISFIAFIAALGTAGLIILLIMVMLVRERRREIGVLKAIGAPNRTIGLQFVLEALVLAALGSAVGAAIASFASGGIASALISSNSTTASATAGRGFPGGAAGAGGFRGGQGGPLGGASQLLNSVTASASPGVIAGGIAAVFGVAIIGALVPALLTARIRPIEVLRGE</sequence>
<evidence type="ECO:0000313" key="11">
    <source>
        <dbReference type="EMBL" id="MFC4395683.1"/>
    </source>
</evidence>
<name>A0ABV8WKL8_9MICC</name>
<dbReference type="PANTHER" id="PTHR30572:SF4">
    <property type="entry name" value="ABC TRANSPORTER PERMEASE YTRF"/>
    <property type="match status" value="1"/>
</dbReference>
<feature type="transmembrane region" description="Helical" evidence="8">
    <location>
        <begin position="446"/>
        <end position="470"/>
    </location>
</feature>
<comment type="similarity">
    <text evidence="6">Belongs to the ABC-4 integral membrane protein family.</text>
</comment>
<evidence type="ECO:0000313" key="12">
    <source>
        <dbReference type="Proteomes" id="UP001595778"/>
    </source>
</evidence>
<evidence type="ECO:0000256" key="5">
    <source>
        <dbReference type="ARBA" id="ARBA00023136"/>
    </source>
</evidence>
<evidence type="ECO:0000256" key="7">
    <source>
        <dbReference type="SAM" id="MobiDB-lite"/>
    </source>
</evidence>
<feature type="domain" description="ABC3 transporter permease C-terminal" evidence="9">
    <location>
        <begin position="319"/>
        <end position="472"/>
    </location>
</feature>
<dbReference type="InterPro" id="IPR025857">
    <property type="entry name" value="MacB_PCD"/>
</dbReference>
<keyword evidence="5 8" id="KW-0472">Membrane</keyword>
<gene>
    <name evidence="11" type="ORF">ACFO0G_06225</name>
</gene>
<feature type="transmembrane region" description="Helical" evidence="8">
    <location>
        <begin position="360"/>
        <end position="386"/>
    </location>
</feature>
<dbReference type="InterPro" id="IPR050250">
    <property type="entry name" value="Macrolide_Exporter_MacB"/>
</dbReference>
<dbReference type="Pfam" id="PF02687">
    <property type="entry name" value="FtsX"/>
    <property type="match status" value="1"/>
</dbReference>
<dbReference type="Proteomes" id="UP001595778">
    <property type="component" value="Unassembled WGS sequence"/>
</dbReference>
<evidence type="ECO:0000256" key="6">
    <source>
        <dbReference type="ARBA" id="ARBA00038076"/>
    </source>
</evidence>
<evidence type="ECO:0000259" key="9">
    <source>
        <dbReference type="Pfam" id="PF02687"/>
    </source>
</evidence>
<keyword evidence="3 8" id="KW-0812">Transmembrane</keyword>
<keyword evidence="12" id="KW-1185">Reference proteome</keyword>
<organism evidence="11 12">
    <name type="scientific">Arthrobacter sedimenti</name>
    <dbReference type="NCBI Taxonomy" id="2694931"/>
    <lineage>
        <taxon>Bacteria</taxon>
        <taxon>Bacillati</taxon>
        <taxon>Actinomycetota</taxon>
        <taxon>Actinomycetes</taxon>
        <taxon>Micrococcales</taxon>
        <taxon>Micrococcaceae</taxon>
        <taxon>Arthrobacter</taxon>
    </lineage>
</organism>
<dbReference type="PANTHER" id="PTHR30572">
    <property type="entry name" value="MEMBRANE COMPONENT OF TRANSPORTER-RELATED"/>
    <property type="match status" value="1"/>
</dbReference>
<evidence type="ECO:0000256" key="1">
    <source>
        <dbReference type="ARBA" id="ARBA00004651"/>
    </source>
</evidence>
<evidence type="ECO:0000256" key="2">
    <source>
        <dbReference type="ARBA" id="ARBA00022475"/>
    </source>
</evidence>
<accession>A0ABV8WKL8</accession>
<dbReference type="InterPro" id="IPR003838">
    <property type="entry name" value="ABC3_permease_C"/>
</dbReference>
<evidence type="ECO:0000259" key="10">
    <source>
        <dbReference type="Pfam" id="PF12704"/>
    </source>
</evidence>
<proteinExistence type="inferred from homology"/>
<keyword evidence="4 8" id="KW-1133">Transmembrane helix</keyword>
<keyword evidence="2" id="KW-1003">Cell membrane</keyword>
<reference evidence="12" key="1">
    <citation type="journal article" date="2019" name="Int. J. Syst. Evol. Microbiol.">
        <title>The Global Catalogue of Microorganisms (GCM) 10K type strain sequencing project: providing services to taxonomists for standard genome sequencing and annotation.</title>
        <authorList>
            <consortium name="The Broad Institute Genomics Platform"/>
            <consortium name="The Broad Institute Genome Sequencing Center for Infectious Disease"/>
            <person name="Wu L."/>
            <person name="Ma J."/>
        </authorList>
    </citation>
    <scope>NUCLEOTIDE SEQUENCE [LARGE SCALE GENOMIC DNA]</scope>
    <source>
        <strain evidence="12">PJ61</strain>
    </source>
</reference>
<feature type="region of interest" description="Disordered" evidence="7">
    <location>
        <begin position="149"/>
        <end position="169"/>
    </location>
</feature>
<evidence type="ECO:0000256" key="4">
    <source>
        <dbReference type="ARBA" id="ARBA00022989"/>
    </source>
</evidence>
<feature type="region of interest" description="Disordered" evidence="7">
    <location>
        <begin position="110"/>
        <end position="131"/>
    </location>
</feature>
<protein>
    <submittedName>
        <fullName evidence="11">ABC transporter permease</fullName>
    </submittedName>
</protein>
<feature type="domain" description="MacB-like periplasmic core" evidence="10">
    <location>
        <begin position="113"/>
        <end position="288"/>
    </location>
</feature>
<feature type="compositionally biased region" description="Polar residues" evidence="7">
    <location>
        <begin position="149"/>
        <end position="167"/>
    </location>
</feature>
<dbReference type="Pfam" id="PF12704">
    <property type="entry name" value="MacB_PCD"/>
    <property type="match status" value="1"/>
</dbReference>
<dbReference type="EMBL" id="JBHSDQ010000002">
    <property type="protein sequence ID" value="MFC4395683.1"/>
    <property type="molecule type" value="Genomic_DNA"/>
</dbReference>
<feature type="transmembrane region" description="Helical" evidence="8">
    <location>
        <begin position="318"/>
        <end position="340"/>
    </location>
</feature>
<comment type="caution">
    <text evidence="11">The sequence shown here is derived from an EMBL/GenBank/DDBJ whole genome shotgun (WGS) entry which is preliminary data.</text>
</comment>